<dbReference type="AlphaFoldDB" id="A0A131XHE2"/>
<dbReference type="InterPro" id="IPR000547">
    <property type="entry name" value="Clathrin_H-chain/VPS_repeat"/>
</dbReference>
<comment type="similarity">
    <text evidence="2 9">Belongs to the VPS11 family.</text>
</comment>
<dbReference type="PROSITE" id="PS50236">
    <property type="entry name" value="CHCR"/>
    <property type="match status" value="2"/>
</dbReference>
<name>A0A131XHE2_9ACAR</name>
<dbReference type="Gene3D" id="1.25.40.10">
    <property type="entry name" value="Tetratricopeptide repeat domain"/>
    <property type="match status" value="1"/>
</dbReference>
<proteinExistence type="evidence at transcript level"/>
<dbReference type="Gene3D" id="3.30.40.10">
    <property type="entry name" value="Zinc/RING finger domain, C3HC4 (zinc finger)"/>
    <property type="match status" value="1"/>
</dbReference>
<dbReference type="CDD" id="cd16688">
    <property type="entry name" value="RING-H2_Vps11"/>
    <property type="match status" value="1"/>
</dbReference>
<dbReference type="InterPro" id="IPR057307">
    <property type="entry name" value="PEP5_VPS11_N"/>
</dbReference>
<dbReference type="SUPFAM" id="SSF57850">
    <property type="entry name" value="RING/U-box"/>
    <property type="match status" value="1"/>
</dbReference>
<sequence length="889" mass="100941">MAFKQWRRFNFFDKEIVRDGDKAFDRLQELSVTCSTSGRGQLVLGEVGGHVVCVNRQLQLTTFRAYELTVELVQQMRNHALLVTLGADESGINPLVKVWNQDKVDKHGVPHCCRIVRAASGTSPSPAKSLAVDERLTLMAVGLEDGRLLLYRGDVARQQSRQTVVPLESGSVNALAFAGANQLFVATTSRVLSLVLGAHGQPSKQLVLDAYGCAPQCAALSSEGEFVVARQDAVYFYHPEGRGSCFVFEDEKLLLRWFRTYLVLVARDAKTARSAGGPDKTIVTIYDIQNKFVAYSAAIPGVVDVMAEWGSLYVLVQEGKLFCLRERDTQSKLELLFRKNQYSLAISLARSQKYDQDGLADIFRQYGDHLYSKGDYEGAVQQYIRTVGKLEASYVIRKFLDAQRIGNLTEYLQELHRRGFANEDHTTLLLNCYTKLEEDDKLNSFIMTEDVAFDVEIAVRVCRQAGYFAQARHLAKKHGCHDLYLHIQLDDCKDYADALQYISQLDHAQAEGYMQKYGKALLDAIPTETTQLLMQLCTGRSGTWPCRSQPEDFIHIFVNNSEELLRFLQHMVEVQPDSSSLVYNTLLELHLQAYKHEANPEARQAREQHIMEMLQNMQSRYDLDQALVLCQMNGFKPGILHLYEKAKLYHQILAYHIDQRDYDGVIKLCEKFGIYDPNLWIQALGFFARAEGASQHLATVLQQVEKGRLLPPVLVVEMTRPARLSALRDYLVRHLQAESRQLDEHQRLISQYRQETERVRQEMHDLRNGPRIFQDAKCSGCNHQLELPSVHFLCGHSYHQQCFENYAENDTDCPECLPQHSKVLDILRSQEQARNLHEDFHHQLERSEDGFSVVAEYLGRGLFQRLTLLAPATAAAAGPPGAELRAARS</sequence>
<evidence type="ECO:0000256" key="6">
    <source>
        <dbReference type="ARBA" id="ARBA00022833"/>
    </source>
</evidence>
<evidence type="ECO:0000256" key="2">
    <source>
        <dbReference type="ARBA" id="ARBA00007070"/>
    </source>
</evidence>
<feature type="domain" description="RING-type" evidence="13">
    <location>
        <begin position="778"/>
        <end position="816"/>
    </location>
</feature>
<keyword evidence="6" id="KW-0862">Zinc</keyword>
<dbReference type="GO" id="GO:0006886">
    <property type="term" value="P:intracellular protein transport"/>
    <property type="evidence" value="ECO:0007669"/>
    <property type="project" value="UniProtKB-UniRule"/>
</dbReference>
<keyword evidence="8 9" id="KW-0472">Membrane</keyword>
<keyword evidence="12" id="KW-0175">Coiled coil</keyword>
<dbReference type="GO" id="GO:0006904">
    <property type="term" value="P:vesicle docking involved in exocytosis"/>
    <property type="evidence" value="ECO:0007669"/>
    <property type="project" value="TreeGrafter"/>
</dbReference>
<dbReference type="GO" id="GO:0030674">
    <property type="term" value="F:protein-macromolecule adaptor activity"/>
    <property type="evidence" value="ECO:0007669"/>
    <property type="project" value="TreeGrafter"/>
</dbReference>
<keyword evidence="3" id="KW-0813">Transport</keyword>
<dbReference type="EMBL" id="GEFH01003041">
    <property type="protein sequence ID" value="JAP65540.1"/>
    <property type="molecule type" value="mRNA"/>
</dbReference>
<dbReference type="InterPro" id="IPR024763">
    <property type="entry name" value="VPS11_C"/>
</dbReference>
<dbReference type="PANTHER" id="PTHR23323">
    <property type="entry name" value="VACUOLAR PROTEIN SORTING-ASSOCIATED PROTEIN"/>
    <property type="match status" value="1"/>
</dbReference>
<evidence type="ECO:0000256" key="9">
    <source>
        <dbReference type="PIRNR" id="PIRNR007860"/>
    </source>
</evidence>
<dbReference type="Pfam" id="PF12451">
    <property type="entry name" value="VPS11_C"/>
    <property type="match status" value="1"/>
</dbReference>
<dbReference type="GO" id="GO:0030897">
    <property type="term" value="C:HOPS complex"/>
    <property type="evidence" value="ECO:0007669"/>
    <property type="project" value="TreeGrafter"/>
</dbReference>
<dbReference type="GO" id="GO:0007032">
    <property type="term" value="P:endosome organization"/>
    <property type="evidence" value="ECO:0007669"/>
    <property type="project" value="TreeGrafter"/>
</dbReference>
<dbReference type="PIRSF" id="PIRSF007860">
    <property type="entry name" value="VPS11"/>
    <property type="match status" value="1"/>
</dbReference>
<keyword evidence="4" id="KW-0479">Metal-binding</keyword>
<dbReference type="Pfam" id="PF23356">
    <property type="entry name" value="TPR_PEP5_VPS11"/>
    <property type="match status" value="1"/>
</dbReference>
<evidence type="ECO:0000256" key="1">
    <source>
        <dbReference type="ARBA" id="ARBA00004492"/>
    </source>
</evidence>
<dbReference type="PANTHER" id="PTHR23323:SF24">
    <property type="entry name" value="VACUOLAR PROTEIN SORTING-ASSOCIATED PROTEIN 11 HOMOLOG"/>
    <property type="match status" value="1"/>
</dbReference>
<dbReference type="SUPFAM" id="SSF101898">
    <property type="entry name" value="NHL repeat"/>
    <property type="match status" value="1"/>
</dbReference>
<dbReference type="InterPro" id="IPR016528">
    <property type="entry name" value="VPS11"/>
</dbReference>
<dbReference type="InterPro" id="IPR013083">
    <property type="entry name" value="Znf_RING/FYVE/PHD"/>
</dbReference>
<accession>A0A131XHE2</accession>
<comment type="subcellular location">
    <subcellularLocation>
        <location evidence="1">Late endosome membrane</location>
        <topology evidence="1">Peripheral membrane protein</topology>
        <orientation evidence="1">Cytoplasmic side</orientation>
    </subcellularLocation>
</comment>
<evidence type="ECO:0000259" key="13">
    <source>
        <dbReference type="PROSITE" id="PS50089"/>
    </source>
</evidence>
<feature type="repeat" description="CHCR" evidence="11">
    <location>
        <begin position="383"/>
        <end position="530"/>
    </location>
</feature>
<feature type="coiled-coil region" evidence="12">
    <location>
        <begin position="735"/>
        <end position="769"/>
    </location>
</feature>
<dbReference type="InterPro" id="IPR057308">
    <property type="entry name" value="CHCR_PEP5_VPS11"/>
</dbReference>
<dbReference type="GO" id="GO:0008270">
    <property type="term" value="F:zinc ion binding"/>
    <property type="evidence" value="ECO:0007669"/>
    <property type="project" value="UniProtKB-KW"/>
</dbReference>
<dbReference type="InterPro" id="IPR011990">
    <property type="entry name" value="TPR-like_helical_dom_sf"/>
</dbReference>
<keyword evidence="7" id="KW-0653">Protein transport</keyword>
<evidence type="ECO:0000256" key="12">
    <source>
        <dbReference type="SAM" id="Coils"/>
    </source>
</evidence>
<dbReference type="GO" id="GO:0048284">
    <property type="term" value="P:organelle fusion"/>
    <property type="evidence" value="ECO:0007669"/>
    <property type="project" value="TreeGrafter"/>
</dbReference>
<evidence type="ECO:0000256" key="7">
    <source>
        <dbReference type="ARBA" id="ARBA00022927"/>
    </source>
</evidence>
<organism evidence="14">
    <name type="scientific">Hyalomma excavatum</name>
    <dbReference type="NCBI Taxonomy" id="257692"/>
    <lineage>
        <taxon>Eukaryota</taxon>
        <taxon>Metazoa</taxon>
        <taxon>Ecdysozoa</taxon>
        <taxon>Arthropoda</taxon>
        <taxon>Chelicerata</taxon>
        <taxon>Arachnida</taxon>
        <taxon>Acari</taxon>
        <taxon>Parasitiformes</taxon>
        <taxon>Ixodida</taxon>
        <taxon>Ixodoidea</taxon>
        <taxon>Ixodidae</taxon>
        <taxon>Hyalomminae</taxon>
        <taxon>Hyalomma</taxon>
    </lineage>
</organism>
<dbReference type="GO" id="GO:0007033">
    <property type="term" value="P:vacuole organization"/>
    <property type="evidence" value="ECO:0007669"/>
    <property type="project" value="TreeGrafter"/>
</dbReference>
<feature type="repeat" description="CHCR" evidence="11">
    <location>
        <begin position="534"/>
        <end position="696"/>
    </location>
</feature>
<evidence type="ECO:0000313" key="14">
    <source>
        <dbReference type="EMBL" id="JAP65540.1"/>
    </source>
</evidence>
<dbReference type="InterPro" id="IPR016024">
    <property type="entry name" value="ARM-type_fold"/>
</dbReference>
<evidence type="ECO:0000256" key="11">
    <source>
        <dbReference type="PROSITE-ProRule" id="PRU01006"/>
    </source>
</evidence>
<evidence type="ECO:0000256" key="10">
    <source>
        <dbReference type="PROSITE-ProRule" id="PRU00175"/>
    </source>
</evidence>
<dbReference type="InterPro" id="IPR001841">
    <property type="entry name" value="Znf_RING"/>
</dbReference>
<protein>
    <recommendedName>
        <fullName evidence="9">Vacuolar protein sorting-associated protein 11 homolog</fullName>
    </recommendedName>
</protein>
<reference evidence="14" key="1">
    <citation type="journal article" date="2017" name="Ticks Tick Borne Dis.">
        <title>An insight into the sialome of Hyalomma excavatum.</title>
        <authorList>
            <person name="Ribeiro J.M."/>
            <person name="Slovak M."/>
            <person name="Francischetti I.M."/>
        </authorList>
    </citation>
    <scope>NUCLEOTIDE SEQUENCE</scope>
    <source>
        <strain evidence="14">Samish</strain>
        <tissue evidence="14">Salivary glands</tissue>
    </source>
</reference>
<dbReference type="Pfam" id="PF23341">
    <property type="entry name" value="PEP5_VPS11_N"/>
    <property type="match status" value="1"/>
</dbReference>
<evidence type="ECO:0000256" key="8">
    <source>
        <dbReference type="ARBA" id="ARBA00023136"/>
    </source>
</evidence>
<dbReference type="GO" id="GO:0031902">
    <property type="term" value="C:late endosome membrane"/>
    <property type="evidence" value="ECO:0007669"/>
    <property type="project" value="UniProtKB-SubCell"/>
</dbReference>
<evidence type="ECO:0000256" key="4">
    <source>
        <dbReference type="ARBA" id="ARBA00022723"/>
    </source>
</evidence>
<evidence type="ECO:0000256" key="3">
    <source>
        <dbReference type="ARBA" id="ARBA00022448"/>
    </source>
</evidence>
<evidence type="ECO:0000256" key="5">
    <source>
        <dbReference type="ARBA" id="ARBA00022771"/>
    </source>
</evidence>
<dbReference type="SUPFAM" id="SSF48371">
    <property type="entry name" value="ARM repeat"/>
    <property type="match status" value="2"/>
</dbReference>
<keyword evidence="5 10" id="KW-0863">Zinc-finger</keyword>
<dbReference type="PROSITE" id="PS50089">
    <property type="entry name" value="ZF_RING_2"/>
    <property type="match status" value="1"/>
</dbReference>